<protein>
    <recommendedName>
        <fullName evidence="4">Relaxase</fullName>
    </recommendedName>
</protein>
<dbReference type="EMBL" id="OBKZ01000011">
    <property type="protein sequence ID" value="SOB51048.1"/>
    <property type="molecule type" value="Genomic_DNA"/>
</dbReference>
<reference evidence="2 3" key="1">
    <citation type="submission" date="2017-08" db="EMBL/GenBank/DDBJ databases">
        <authorList>
            <person name="Chaillou S."/>
        </authorList>
    </citation>
    <scope>NUCLEOTIDE SEQUENCE [LARGE SCALE GENOMIC DNA]</scope>
    <source>
        <strain evidence="2 3">MFPA15A1205</strain>
    </source>
</reference>
<gene>
    <name evidence="2" type="ORF">PLUA15_190075</name>
</gene>
<evidence type="ECO:0008006" key="4">
    <source>
        <dbReference type="Google" id="ProtNLM"/>
    </source>
</evidence>
<dbReference type="Proteomes" id="UP000219564">
    <property type="component" value="Unassembled WGS sequence"/>
</dbReference>
<evidence type="ECO:0000313" key="3">
    <source>
        <dbReference type="Proteomes" id="UP000219564"/>
    </source>
</evidence>
<name>A0AAX2H497_9PSED</name>
<organism evidence="2 3">
    <name type="scientific">Pseudomonas lundensis</name>
    <dbReference type="NCBI Taxonomy" id="86185"/>
    <lineage>
        <taxon>Bacteria</taxon>
        <taxon>Pseudomonadati</taxon>
        <taxon>Pseudomonadota</taxon>
        <taxon>Gammaproteobacteria</taxon>
        <taxon>Pseudomonadales</taxon>
        <taxon>Pseudomonadaceae</taxon>
        <taxon>Pseudomonas</taxon>
    </lineage>
</organism>
<proteinExistence type="predicted"/>
<sequence length="753" mass="84892">MIIAAPLKLKFASITSNAKIEYVESSDPEIRGKVRIKGAVAYLYLPKINDDGMDTHVGAQYAETNLDVQLDSPYKMKKLGLFKNDFDEKKYTLKFASTCAHEFMQHSNQGRNSSSKASDAFSFIVSCTDNELATLKTDEEKAKFLINSAKETLLELSNSKTDITFKYMIVPHLKDGNPHVHVLMSTRRLDGYRPSFFRGKKHNGIIKKMRDVKFRLEEKYPFLLQMEHEDRAKTIDVLTNPNTGEVFGKHVELVNRIESITSQFNGRNFSYPQFTQALQDSGFEVVDDYLNGKQHIKIKHNDYGDDFLSIDTLPHQTKGVLELHAAYKYKANQTKTDVSLIVSKAVALINASDMSNGFEELNKKLYQELGARLVPNISKNKSGERKVSGWSIYLDEFDFKISAKKSGVIMDNKLKIDMDEVESINILYQMIKKQNIQKQVTEATANGSISIGDGRKKKIKFRFIDNSESLQDFITRFNENSRFGPSITKQMIVGNTVVSKFNQRDVCTIVGNAVETYQTDLNSALITMSIHVARGHTKIRCTGEPNPRTQANLYLASRICGTTLLDYTPSPELVREADAMMDKEYKKLVVANRQRIKDAVAIRATDPTGKSKKVFIQTNNRMDREVDARPKLYGFLYGIHKGIPFQDFTYVQHLNDLPRALKKRVIDDLRKDEQLSANELDSILLRAGITLEDAPPAKPPVRVPALAAQDQKPALATHSAPVVTEQEKPDQPGSLAFGKPRDPIRSPSKPGKS</sequence>
<dbReference type="RefSeq" id="WP_097191553.1">
    <property type="nucleotide sequence ID" value="NZ_OBKZ01000011.1"/>
</dbReference>
<accession>A0AAX2H497</accession>
<comment type="caution">
    <text evidence="2">The sequence shown here is derived from an EMBL/GenBank/DDBJ whole genome shotgun (WGS) entry which is preliminary data.</text>
</comment>
<evidence type="ECO:0000313" key="2">
    <source>
        <dbReference type="EMBL" id="SOB51048.1"/>
    </source>
</evidence>
<evidence type="ECO:0000256" key="1">
    <source>
        <dbReference type="SAM" id="MobiDB-lite"/>
    </source>
</evidence>
<feature type="region of interest" description="Disordered" evidence="1">
    <location>
        <begin position="694"/>
        <end position="753"/>
    </location>
</feature>
<dbReference type="AlphaFoldDB" id="A0AAX2H497"/>